<reference evidence="4" key="1">
    <citation type="submission" date="2023-07" db="EMBL/GenBank/DDBJ databases">
        <title>A chromosome-level genome assembly of Lolium multiflorum.</title>
        <authorList>
            <person name="Chen Y."/>
            <person name="Copetti D."/>
            <person name="Kolliker R."/>
            <person name="Studer B."/>
        </authorList>
    </citation>
    <scope>NUCLEOTIDE SEQUENCE</scope>
    <source>
        <strain evidence="4">02402/16</strain>
        <tissue evidence="4">Leaf</tissue>
    </source>
</reference>
<gene>
    <name evidence="4" type="ORF">QYE76_039136</name>
</gene>
<feature type="domain" description="CCHC-type" evidence="3">
    <location>
        <begin position="171"/>
        <end position="185"/>
    </location>
</feature>
<evidence type="ECO:0000256" key="2">
    <source>
        <dbReference type="SAM" id="MobiDB-lite"/>
    </source>
</evidence>
<dbReference type="Proteomes" id="UP001231189">
    <property type="component" value="Unassembled WGS sequence"/>
</dbReference>
<feature type="region of interest" description="Disordered" evidence="2">
    <location>
        <begin position="132"/>
        <end position="162"/>
    </location>
</feature>
<dbReference type="InterPro" id="IPR036875">
    <property type="entry name" value="Znf_CCHC_sf"/>
</dbReference>
<keyword evidence="5" id="KW-1185">Reference proteome</keyword>
<accession>A0AAD8WU68</accession>
<evidence type="ECO:0000313" key="4">
    <source>
        <dbReference type="EMBL" id="KAK1678288.1"/>
    </source>
</evidence>
<feature type="region of interest" description="Disordered" evidence="2">
    <location>
        <begin position="1"/>
        <end position="20"/>
    </location>
</feature>
<dbReference type="SUPFAM" id="SSF57756">
    <property type="entry name" value="Retrovirus zinc finger-like domains"/>
    <property type="match status" value="1"/>
</dbReference>
<organism evidence="4 5">
    <name type="scientific">Lolium multiflorum</name>
    <name type="common">Italian ryegrass</name>
    <name type="synonym">Lolium perenne subsp. multiflorum</name>
    <dbReference type="NCBI Taxonomy" id="4521"/>
    <lineage>
        <taxon>Eukaryota</taxon>
        <taxon>Viridiplantae</taxon>
        <taxon>Streptophyta</taxon>
        <taxon>Embryophyta</taxon>
        <taxon>Tracheophyta</taxon>
        <taxon>Spermatophyta</taxon>
        <taxon>Magnoliopsida</taxon>
        <taxon>Liliopsida</taxon>
        <taxon>Poales</taxon>
        <taxon>Poaceae</taxon>
        <taxon>BOP clade</taxon>
        <taxon>Pooideae</taxon>
        <taxon>Poodae</taxon>
        <taxon>Poeae</taxon>
        <taxon>Poeae Chloroplast Group 2 (Poeae type)</taxon>
        <taxon>Loliodinae</taxon>
        <taxon>Loliinae</taxon>
        <taxon>Lolium</taxon>
    </lineage>
</organism>
<comment type="caution">
    <text evidence="4">The sequence shown here is derived from an EMBL/GenBank/DDBJ whole genome shotgun (WGS) entry which is preliminary data.</text>
</comment>
<evidence type="ECO:0000256" key="1">
    <source>
        <dbReference type="PROSITE-ProRule" id="PRU00047"/>
    </source>
</evidence>
<sequence>MSPDMERYLGMGFSSPKDPQNLSLEEEKNSCLDALASHVFSIVVSNVVTSSIMPFGSSHELWTKLQDKYDVSNIIEDDCIASTSGRDEFSSSSTSPKCVKTQELKAQVFSLKNDLVKGHEGKCKLDKMLSVQQSPNDKSGLGFNSNNKNKSKKNNKKKGQVQVKDPTKIVCFKCKIEGHHIRSCPLKKKQKGNGLKLKLIFNLKLKKCHFPRRIKPMLPLWRNLVRRRRRKELATYAVRRATSPPFALLVPHPTLSPLMMFILFVRMRVAMCLPNLLVLKVVSRKEPFGLPSLL</sequence>
<evidence type="ECO:0000259" key="3">
    <source>
        <dbReference type="PROSITE" id="PS50158"/>
    </source>
</evidence>
<dbReference type="InterPro" id="IPR001878">
    <property type="entry name" value="Znf_CCHC"/>
</dbReference>
<dbReference type="AlphaFoldDB" id="A0AAD8WU68"/>
<dbReference type="GO" id="GO:0008270">
    <property type="term" value="F:zinc ion binding"/>
    <property type="evidence" value="ECO:0007669"/>
    <property type="project" value="UniProtKB-KW"/>
</dbReference>
<dbReference type="GO" id="GO:0003676">
    <property type="term" value="F:nucleic acid binding"/>
    <property type="evidence" value="ECO:0007669"/>
    <property type="project" value="InterPro"/>
</dbReference>
<name>A0AAD8WU68_LOLMU</name>
<feature type="compositionally biased region" description="Basic residues" evidence="2">
    <location>
        <begin position="149"/>
        <end position="159"/>
    </location>
</feature>
<dbReference type="Gene3D" id="4.10.60.10">
    <property type="entry name" value="Zinc finger, CCHC-type"/>
    <property type="match status" value="1"/>
</dbReference>
<keyword evidence="1" id="KW-0862">Zinc</keyword>
<dbReference type="EMBL" id="JAUUTY010000002">
    <property type="protein sequence ID" value="KAK1678288.1"/>
    <property type="molecule type" value="Genomic_DNA"/>
</dbReference>
<dbReference type="PROSITE" id="PS50158">
    <property type="entry name" value="ZF_CCHC"/>
    <property type="match status" value="1"/>
</dbReference>
<keyword evidence="1" id="KW-0479">Metal-binding</keyword>
<proteinExistence type="predicted"/>
<evidence type="ECO:0000313" key="5">
    <source>
        <dbReference type="Proteomes" id="UP001231189"/>
    </source>
</evidence>
<protein>
    <recommendedName>
        <fullName evidence="3">CCHC-type domain-containing protein</fullName>
    </recommendedName>
</protein>
<keyword evidence="1" id="KW-0863">Zinc-finger</keyword>